<accession>A0AAW1XEI4</accession>
<sequence>MPSLSSATGDKAFLFFSLRPSVVFCSVHRRHRLGDLGFLILVMRSSGAQLQRVSSLPLQKSIATVATTLLLSLSWVVDGEGRLWTVESAEDRGVRRV</sequence>
<organism evidence="1 2">
    <name type="scientific">Rubus argutus</name>
    <name type="common">Southern blackberry</name>
    <dbReference type="NCBI Taxonomy" id="59490"/>
    <lineage>
        <taxon>Eukaryota</taxon>
        <taxon>Viridiplantae</taxon>
        <taxon>Streptophyta</taxon>
        <taxon>Embryophyta</taxon>
        <taxon>Tracheophyta</taxon>
        <taxon>Spermatophyta</taxon>
        <taxon>Magnoliopsida</taxon>
        <taxon>eudicotyledons</taxon>
        <taxon>Gunneridae</taxon>
        <taxon>Pentapetalae</taxon>
        <taxon>rosids</taxon>
        <taxon>fabids</taxon>
        <taxon>Rosales</taxon>
        <taxon>Rosaceae</taxon>
        <taxon>Rosoideae</taxon>
        <taxon>Rosoideae incertae sedis</taxon>
        <taxon>Rubus</taxon>
    </lineage>
</organism>
<evidence type="ECO:0000313" key="1">
    <source>
        <dbReference type="EMBL" id="KAK9934924.1"/>
    </source>
</evidence>
<comment type="caution">
    <text evidence="1">The sequence shown here is derived from an EMBL/GenBank/DDBJ whole genome shotgun (WGS) entry which is preliminary data.</text>
</comment>
<dbReference type="Proteomes" id="UP001457282">
    <property type="component" value="Unassembled WGS sequence"/>
</dbReference>
<dbReference type="AlphaFoldDB" id="A0AAW1XEI4"/>
<gene>
    <name evidence="1" type="ORF">M0R45_022049</name>
</gene>
<evidence type="ECO:0000313" key="2">
    <source>
        <dbReference type="Proteomes" id="UP001457282"/>
    </source>
</evidence>
<reference evidence="1 2" key="1">
    <citation type="journal article" date="2023" name="G3 (Bethesda)">
        <title>A chromosome-length genome assembly and annotation of blackberry (Rubus argutus, cv. 'Hillquist').</title>
        <authorList>
            <person name="Bruna T."/>
            <person name="Aryal R."/>
            <person name="Dudchenko O."/>
            <person name="Sargent D.J."/>
            <person name="Mead D."/>
            <person name="Buti M."/>
            <person name="Cavallini A."/>
            <person name="Hytonen T."/>
            <person name="Andres J."/>
            <person name="Pham M."/>
            <person name="Weisz D."/>
            <person name="Mascagni F."/>
            <person name="Usai G."/>
            <person name="Natali L."/>
            <person name="Bassil N."/>
            <person name="Fernandez G.E."/>
            <person name="Lomsadze A."/>
            <person name="Armour M."/>
            <person name="Olukolu B."/>
            <person name="Poorten T."/>
            <person name="Britton C."/>
            <person name="Davik J."/>
            <person name="Ashrafi H."/>
            <person name="Aiden E.L."/>
            <person name="Borodovsky M."/>
            <person name="Worthington M."/>
        </authorList>
    </citation>
    <scope>NUCLEOTIDE SEQUENCE [LARGE SCALE GENOMIC DNA]</scope>
    <source>
        <strain evidence="1">PI 553951</strain>
    </source>
</reference>
<name>A0AAW1XEI4_RUBAR</name>
<proteinExistence type="predicted"/>
<dbReference type="EMBL" id="JBEDUW010000004">
    <property type="protein sequence ID" value="KAK9934924.1"/>
    <property type="molecule type" value="Genomic_DNA"/>
</dbReference>
<keyword evidence="2" id="KW-1185">Reference proteome</keyword>
<protein>
    <submittedName>
        <fullName evidence="1">Uncharacterized protein</fullName>
    </submittedName>
</protein>